<evidence type="ECO:0000256" key="2">
    <source>
        <dbReference type="ARBA" id="ARBA00023002"/>
    </source>
</evidence>
<dbReference type="Pfam" id="PF00106">
    <property type="entry name" value="adh_short"/>
    <property type="match status" value="1"/>
</dbReference>
<dbReference type="GO" id="GO:0016491">
    <property type="term" value="F:oxidoreductase activity"/>
    <property type="evidence" value="ECO:0007669"/>
    <property type="project" value="UniProtKB-KW"/>
</dbReference>
<dbReference type="InterPro" id="IPR002347">
    <property type="entry name" value="SDR_fam"/>
</dbReference>
<dbReference type="AlphaFoldDB" id="A0A2I2L0B0"/>
<dbReference type="Proteomes" id="UP000234331">
    <property type="component" value="Unassembled WGS sequence"/>
</dbReference>
<evidence type="ECO:0000313" key="5">
    <source>
        <dbReference type="EMBL" id="SNQ51361.1"/>
    </source>
</evidence>
<dbReference type="InterPro" id="IPR020904">
    <property type="entry name" value="Sc_DH/Rdtase_CS"/>
</dbReference>
<dbReference type="SUPFAM" id="SSF51735">
    <property type="entry name" value="NAD(P)-binding Rossmann-fold domains"/>
    <property type="match status" value="1"/>
</dbReference>
<dbReference type="PROSITE" id="PS00061">
    <property type="entry name" value="ADH_SHORT"/>
    <property type="match status" value="1"/>
</dbReference>
<comment type="similarity">
    <text evidence="1 3">Belongs to the short-chain dehydrogenases/reductases (SDR) family.</text>
</comment>
<dbReference type="PRINTS" id="PR00081">
    <property type="entry name" value="GDHRDH"/>
</dbReference>
<keyword evidence="2" id="KW-0560">Oxidoreductase</keyword>
<evidence type="ECO:0000313" key="6">
    <source>
        <dbReference type="Proteomes" id="UP000234331"/>
    </source>
</evidence>
<dbReference type="InterPro" id="IPR036291">
    <property type="entry name" value="NAD(P)-bd_dom_sf"/>
</dbReference>
<dbReference type="CDD" id="cd05374">
    <property type="entry name" value="17beta-HSD-like_SDR_c"/>
    <property type="match status" value="1"/>
</dbReference>
<evidence type="ECO:0000256" key="4">
    <source>
        <dbReference type="SAM" id="MobiDB-lite"/>
    </source>
</evidence>
<dbReference type="PRINTS" id="PR00080">
    <property type="entry name" value="SDRFAMILY"/>
</dbReference>
<dbReference type="InterPro" id="IPR051911">
    <property type="entry name" value="SDR_oxidoreductase"/>
</dbReference>
<gene>
    <name evidence="5" type="ORF">FRACA_680035</name>
</gene>
<accession>A0A2I2L0B0</accession>
<protein>
    <submittedName>
        <fullName evidence="5">Short-chain dehydrogenase</fullName>
    </submittedName>
</protein>
<proteinExistence type="inferred from homology"/>
<dbReference type="Gene3D" id="3.40.50.720">
    <property type="entry name" value="NAD(P)-binding Rossmann-like Domain"/>
    <property type="match status" value="1"/>
</dbReference>
<sequence length="294" mass="30349">MVGTVTTSDTSGAGPAGRVWFITGASTGFGREIAQAALRRGDFVVATARRPETLNDLVASADGRVLALPLDVTDPAQIQAALDAATTRFGRVDVLVNNAGYGSVGAVEEIDLSDLRTLMETMYFGPVALTQAVLPGMRARGSGAVVQISSMGGQVTMPGFGAYCSAKFALEALSESLAAEVGPLGIRVLIVEPGAFRTAFGGRGMHRSRRINAYEPTVGPTRAGVDSMDGSQPGDPRKAADAILAALDAPAAPLHLALGADAVEAIRVAQDRRRADLDSWEAVSRSTDVEAAPG</sequence>
<reference evidence="5 6" key="1">
    <citation type="submission" date="2017-06" db="EMBL/GenBank/DDBJ databases">
        <authorList>
            <person name="Kim H.J."/>
            <person name="Triplett B.A."/>
        </authorList>
    </citation>
    <scope>NUCLEOTIDE SEQUENCE [LARGE SCALE GENOMIC DNA]</scope>
    <source>
        <strain evidence="5">FRACA_ARgP5</strain>
    </source>
</reference>
<dbReference type="PANTHER" id="PTHR43976:SF16">
    <property type="entry name" value="SHORT-CHAIN DEHYDROGENASE_REDUCTASE FAMILY PROTEIN"/>
    <property type="match status" value="1"/>
</dbReference>
<dbReference type="NCBIfam" id="NF004824">
    <property type="entry name" value="PRK06180.1"/>
    <property type="match status" value="1"/>
</dbReference>
<evidence type="ECO:0000256" key="3">
    <source>
        <dbReference type="RuleBase" id="RU000363"/>
    </source>
</evidence>
<dbReference type="PANTHER" id="PTHR43976">
    <property type="entry name" value="SHORT CHAIN DEHYDROGENASE"/>
    <property type="match status" value="1"/>
</dbReference>
<evidence type="ECO:0000256" key="1">
    <source>
        <dbReference type="ARBA" id="ARBA00006484"/>
    </source>
</evidence>
<feature type="region of interest" description="Disordered" evidence="4">
    <location>
        <begin position="217"/>
        <end position="237"/>
    </location>
</feature>
<keyword evidence="6" id="KW-1185">Reference proteome</keyword>
<dbReference type="OrthoDB" id="9792003at2"/>
<dbReference type="NCBIfam" id="NF006114">
    <property type="entry name" value="PRK08263.1"/>
    <property type="match status" value="1"/>
</dbReference>
<dbReference type="EMBL" id="FZMO01000534">
    <property type="protein sequence ID" value="SNQ51361.1"/>
    <property type="molecule type" value="Genomic_DNA"/>
</dbReference>
<organism evidence="5 6">
    <name type="scientific">Frankia canadensis</name>
    <dbReference type="NCBI Taxonomy" id="1836972"/>
    <lineage>
        <taxon>Bacteria</taxon>
        <taxon>Bacillati</taxon>
        <taxon>Actinomycetota</taxon>
        <taxon>Actinomycetes</taxon>
        <taxon>Frankiales</taxon>
        <taxon>Frankiaceae</taxon>
        <taxon>Frankia</taxon>
    </lineage>
</organism>
<name>A0A2I2L0B0_9ACTN</name>